<accession>A0A5B8R3P2</accession>
<proteinExistence type="predicted"/>
<reference evidence="1" key="1">
    <citation type="journal article" date="2019" name="Ecotoxicol. Environ. Saf.">
        <title>Microbial characterization of heavy metal resistant bacterial strains isolated from an electroplating wastewater treatment plant.</title>
        <authorList>
            <person name="Cai X."/>
            <person name="Zheng X."/>
            <person name="Zhang D."/>
            <person name="Iqbal W."/>
            <person name="Liu C."/>
            <person name="Yang B."/>
            <person name="Zhao X."/>
            <person name="Lu X."/>
            <person name="Mao Y."/>
        </authorList>
    </citation>
    <scope>NUCLEOTIDE SEQUENCE [LARGE SCALE GENOMIC DNA]</scope>
    <source>
        <strain evidence="1">Ni1-3</strain>
    </source>
</reference>
<dbReference type="RefSeq" id="WP_011711505.1">
    <property type="nucleotide sequence ID" value="NZ_CP076856.1"/>
</dbReference>
<sequence>MYKLKQEVPVSHALDFADVSDALIHMERHADQIQEISKNATDNAAMVVSAATDIDADIGSIISSYFFASQNHSEEEYNRHCLFDELLIESTVMSYNTKRDILLKILNVTSYCTGKKKANLQEDLKKIQEWRNAVAHGTFQMMVKTFEVHLNYQSGGEKVLLLSDEFWMNVDQTIERTKSTLSQIETCILKERGCYQKTGDDPEFDKELELEYQSINNQLTERFDEGWKE</sequence>
<evidence type="ECO:0000313" key="1">
    <source>
        <dbReference type="EMBL" id="QDZ92879.1"/>
    </source>
</evidence>
<protein>
    <submittedName>
        <fullName evidence="1">Uncharacterized protein</fullName>
    </submittedName>
</protein>
<gene>
    <name evidence="1" type="ORF">D0436_21810</name>
</gene>
<dbReference type="AlphaFoldDB" id="A0A5B8R3P2"/>
<name>A0A5B8R3P2_9GAMM</name>
<dbReference type="EMBL" id="CP031775">
    <property type="protein sequence ID" value="QDZ92879.1"/>
    <property type="molecule type" value="Genomic_DNA"/>
</dbReference>
<organism evidence="1">
    <name type="scientific">Shewanella decolorationis</name>
    <dbReference type="NCBI Taxonomy" id="256839"/>
    <lineage>
        <taxon>Bacteria</taxon>
        <taxon>Pseudomonadati</taxon>
        <taxon>Pseudomonadota</taxon>
        <taxon>Gammaproteobacteria</taxon>
        <taxon>Alteromonadales</taxon>
        <taxon>Shewanellaceae</taxon>
        <taxon>Shewanella</taxon>
    </lineage>
</organism>